<dbReference type="GO" id="GO:0005763">
    <property type="term" value="C:mitochondrial small ribosomal subunit"/>
    <property type="evidence" value="ECO:0007669"/>
    <property type="project" value="InterPro"/>
</dbReference>
<dbReference type="OrthoDB" id="5989925at2759"/>
<protein>
    <submittedName>
        <fullName evidence="2">Uncharacterized protein</fullName>
    </submittedName>
</protein>
<dbReference type="InterPro" id="IPR026299">
    <property type="entry name" value="MRP-S31"/>
</dbReference>
<feature type="compositionally biased region" description="Basic and acidic residues" evidence="1">
    <location>
        <begin position="198"/>
        <end position="207"/>
    </location>
</feature>
<comment type="caution">
    <text evidence="2">The sequence shown here is derived from an EMBL/GenBank/DDBJ whole genome shotgun (WGS) entry which is preliminary data.</text>
</comment>
<name>A0A834HV64_RHYFE</name>
<sequence>MKISQIILRKLPVGRRSFLNATSNGGLICYKSTDNKPTNSSTSSSSSGDSSDSDDPKLKKQSSSDAVKKLNMLLEELTRNNHLNKPKLNLAQPKNRKLKNEENKQEASPQSPEKEVITAIKDVASLIGGDEKKTESELLSKLLQPVDVKQTASTLSDIIKGMKIEREVKKPEESKADQVRKILQRYSQDYKTSNKPTFENKPRQHKSDYSNERLVNVHFKIYF</sequence>
<feature type="region of interest" description="Disordered" evidence="1">
    <location>
        <begin position="28"/>
        <end position="65"/>
    </location>
</feature>
<gene>
    <name evidence="2" type="ORF">GWI33_021178</name>
</gene>
<keyword evidence="3" id="KW-1185">Reference proteome</keyword>
<feature type="compositionally biased region" description="Polar residues" evidence="1">
    <location>
        <begin position="185"/>
        <end position="197"/>
    </location>
</feature>
<feature type="compositionally biased region" description="Low complexity" evidence="1">
    <location>
        <begin position="31"/>
        <end position="50"/>
    </location>
</feature>
<organism evidence="2 3">
    <name type="scientific">Rhynchophorus ferrugineus</name>
    <name type="common">Red palm weevil</name>
    <name type="synonym">Curculio ferrugineus</name>
    <dbReference type="NCBI Taxonomy" id="354439"/>
    <lineage>
        <taxon>Eukaryota</taxon>
        <taxon>Metazoa</taxon>
        <taxon>Ecdysozoa</taxon>
        <taxon>Arthropoda</taxon>
        <taxon>Hexapoda</taxon>
        <taxon>Insecta</taxon>
        <taxon>Pterygota</taxon>
        <taxon>Neoptera</taxon>
        <taxon>Endopterygota</taxon>
        <taxon>Coleoptera</taxon>
        <taxon>Polyphaga</taxon>
        <taxon>Cucujiformia</taxon>
        <taxon>Curculionidae</taxon>
        <taxon>Dryophthorinae</taxon>
        <taxon>Rhynchophorus</taxon>
    </lineage>
</organism>
<feature type="region of interest" description="Disordered" evidence="1">
    <location>
        <begin position="77"/>
        <end position="115"/>
    </location>
</feature>
<reference evidence="2" key="1">
    <citation type="submission" date="2020-08" db="EMBL/GenBank/DDBJ databases">
        <title>Genome sequencing and assembly of the red palm weevil Rhynchophorus ferrugineus.</title>
        <authorList>
            <person name="Dias G.B."/>
            <person name="Bergman C.M."/>
            <person name="Manee M."/>
        </authorList>
    </citation>
    <scope>NUCLEOTIDE SEQUENCE</scope>
    <source>
        <strain evidence="2">AA-2017</strain>
        <tissue evidence="2">Whole larva</tissue>
    </source>
</reference>
<dbReference type="EMBL" id="JAACXV010014624">
    <property type="protein sequence ID" value="KAF7265405.1"/>
    <property type="molecule type" value="Genomic_DNA"/>
</dbReference>
<evidence type="ECO:0000313" key="2">
    <source>
        <dbReference type="EMBL" id="KAF7265405.1"/>
    </source>
</evidence>
<dbReference type="GO" id="GO:0003735">
    <property type="term" value="F:structural constituent of ribosome"/>
    <property type="evidence" value="ECO:0007669"/>
    <property type="project" value="InterPro"/>
</dbReference>
<feature type="region of interest" description="Disordered" evidence="1">
    <location>
        <begin position="185"/>
        <end position="207"/>
    </location>
</feature>
<dbReference type="Pfam" id="PF15433">
    <property type="entry name" value="MRP-S31"/>
    <property type="match status" value="1"/>
</dbReference>
<dbReference type="AlphaFoldDB" id="A0A834HV64"/>
<accession>A0A834HV64</accession>
<dbReference type="Proteomes" id="UP000625711">
    <property type="component" value="Unassembled WGS sequence"/>
</dbReference>
<evidence type="ECO:0000313" key="3">
    <source>
        <dbReference type="Proteomes" id="UP000625711"/>
    </source>
</evidence>
<proteinExistence type="predicted"/>
<evidence type="ECO:0000256" key="1">
    <source>
        <dbReference type="SAM" id="MobiDB-lite"/>
    </source>
</evidence>